<feature type="transmembrane region" description="Helical" evidence="1">
    <location>
        <begin position="33"/>
        <end position="54"/>
    </location>
</feature>
<dbReference type="Proteomes" id="UP000244248">
    <property type="component" value="Unassembled WGS sequence"/>
</dbReference>
<protein>
    <submittedName>
        <fullName evidence="2">Cell envelope integrity protein CreD</fullName>
    </submittedName>
</protein>
<keyword evidence="3" id="KW-1185">Reference proteome</keyword>
<evidence type="ECO:0000313" key="3">
    <source>
        <dbReference type="Proteomes" id="UP000244248"/>
    </source>
</evidence>
<keyword evidence="1" id="KW-0472">Membrane</keyword>
<dbReference type="InterPro" id="IPR010364">
    <property type="entry name" value="Uncharacterised_IM_CreD"/>
</dbReference>
<dbReference type="OrthoDB" id="9791851at2"/>
<feature type="transmembrane region" description="Helical" evidence="1">
    <location>
        <begin position="437"/>
        <end position="455"/>
    </location>
</feature>
<keyword evidence="1" id="KW-0812">Transmembrane</keyword>
<reference evidence="2 3" key="1">
    <citation type="submission" date="2018-04" db="EMBL/GenBank/DDBJ databases">
        <title>Novel species isolated from glacier.</title>
        <authorList>
            <person name="Liu Q."/>
            <person name="Xin Y.-H."/>
        </authorList>
    </citation>
    <scope>NUCLEOTIDE SEQUENCE [LARGE SCALE GENOMIC DNA]</scope>
    <source>
        <strain evidence="2 3">GT1R17</strain>
    </source>
</reference>
<dbReference type="PIRSF" id="PIRSF004548">
    <property type="entry name" value="CreD"/>
    <property type="match status" value="1"/>
</dbReference>
<dbReference type="PANTHER" id="PTHR30092">
    <property type="entry name" value="INNER MEMBRANE PROTEIN CRED"/>
    <property type="match status" value="1"/>
</dbReference>
<feature type="transmembrane region" description="Helical" evidence="1">
    <location>
        <begin position="333"/>
        <end position="354"/>
    </location>
</feature>
<proteinExistence type="predicted"/>
<dbReference type="GO" id="GO:0005886">
    <property type="term" value="C:plasma membrane"/>
    <property type="evidence" value="ECO:0007669"/>
    <property type="project" value="TreeGrafter"/>
</dbReference>
<dbReference type="PANTHER" id="PTHR30092:SF0">
    <property type="entry name" value="INNER MEMBRANE PROTEIN CRED"/>
    <property type="match status" value="1"/>
</dbReference>
<dbReference type="Pfam" id="PF06123">
    <property type="entry name" value="CreD"/>
    <property type="match status" value="1"/>
</dbReference>
<gene>
    <name evidence="2" type="ORF">CJD38_10090</name>
</gene>
<dbReference type="NCBIfam" id="NF008712">
    <property type="entry name" value="PRK11715.1-1"/>
    <property type="match status" value="1"/>
</dbReference>
<keyword evidence="1" id="KW-1133">Transmembrane helix</keyword>
<evidence type="ECO:0000313" key="2">
    <source>
        <dbReference type="EMBL" id="PTU31656.1"/>
    </source>
</evidence>
<sequence>MHNESGSHSLPPPLPPAARPAFRLSFQSPLSRLLLIALLLAILMIPSCQISGVISERSQRSAEAVAEVTSKWGGAQTLVAPVLRVPYQLRQTDIDRNGVRTEGLSEVEYAYFLPRTLNITARQQVQQRSRGIFQVPVFSTHIKASGNFAVPSLSELKLLASDAVLDLANAELLIGLSDSRSLQAGASLSIDGKPFILRPAGTSINGLRATIGDVITADKLWEGMRYDISLSVNGSDSLFFAPMAEETHVTLEGNWPHPSFNGDWLPVKRDINEQGFSAEWSVSYLGRNIAQQWRDINPSINNNEIQGKSTQSFGVSLISPVDTYSMAERITKYGLLTLVFTFGVIWLTEVLTGVRLHPIQYGFIGAALCLFALLQLSFAEHFGFNAAFGVSAAAVVSMVTFYSRAALKRTGRALLVGGVLSGLYGYLYMILQAEDYALMGGSLALFAALAAAMWLTRRIDWTRSSDAS</sequence>
<feature type="transmembrane region" description="Helical" evidence="1">
    <location>
        <begin position="384"/>
        <end position="402"/>
    </location>
</feature>
<name>A0A2T5MGF5_9GAMM</name>
<dbReference type="EMBL" id="QANS01000003">
    <property type="protein sequence ID" value="PTU31656.1"/>
    <property type="molecule type" value="Genomic_DNA"/>
</dbReference>
<evidence type="ECO:0000256" key="1">
    <source>
        <dbReference type="SAM" id="Phobius"/>
    </source>
</evidence>
<feature type="transmembrane region" description="Helical" evidence="1">
    <location>
        <begin position="414"/>
        <end position="431"/>
    </location>
</feature>
<dbReference type="AlphaFoldDB" id="A0A2T5MGF5"/>
<comment type="caution">
    <text evidence="2">The sequence shown here is derived from an EMBL/GenBank/DDBJ whole genome shotgun (WGS) entry which is preliminary data.</text>
</comment>
<dbReference type="RefSeq" id="WP_107940204.1">
    <property type="nucleotide sequence ID" value="NZ_QANS01000003.1"/>
</dbReference>
<organism evidence="2 3">
    <name type="scientific">Stenotrophobium rhamnosiphilum</name>
    <dbReference type="NCBI Taxonomy" id="2029166"/>
    <lineage>
        <taxon>Bacteria</taxon>
        <taxon>Pseudomonadati</taxon>
        <taxon>Pseudomonadota</taxon>
        <taxon>Gammaproteobacteria</taxon>
        <taxon>Nevskiales</taxon>
        <taxon>Nevskiaceae</taxon>
        <taxon>Stenotrophobium</taxon>
    </lineage>
</organism>
<accession>A0A2T5MGF5</accession>